<dbReference type="Gene3D" id="1.10.10.60">
    <property type="entry name" value="Homeodomain-like"/>
    <property type="match status" value="1"/>
</dbReference>
<dbReference type="GO" id="GO:0004803">
    <property type="term" value="F:transposase activity"/>
    <property type="evidence" value="ECO:0007669"/>
    <property type="project" value="InterPro"/>
</dbReference>
<dbReference type="Proteomes" id="UP000268727">
    <property type="component" value="Unassembled WGS sequence"/>
</dbReference>
<keyword evidence="1" id="KW-0175">Coiled coil</keyword>
<dbReference type="InterPro" id="IPR002514">
    <property type="entry name" value="Transposase_8"/>
</dbReference>
<feature type="coiled-coil region" evidence="1">
    <location>
        <begin position="60"/>
        <end position="87"/>
    </location>
</feature>
<dbReference type="InterPro" id="IPR051839">
    <property type="entry name" value="RD_transcriptional_regulator"/>
</dbReference>
<dbReference type="InterPro" id="IPR009057">
    <property type="entry name" value="Homeodomain-like_sf"/>
</dbReference>
<dbReference type="EMBL" id="RJKM01000001">
    <property type="protein sequence ID" value="ROP41878.1"/>
    <property type="molecule type" value="Genomic_DNA"/>
</dbReference>
<reference evidence="2 3" key="1">
    <citation type="submission" date="2018-11" db="EMBL/GenBank/DDBJ databases">
        <title>Sequencing the genomes of 1000 actinobacteria strains.</title>
        <authorList>
            <person name="Klenk H.-P."/>
        </authorList>
    </citation>
    <scope>NUCLEOTIDE SEQUENCE [LARGE SCALE GENOMIC DNA]</scope>
    <source>
        <strain evidence="2 3">DSM 44231</strain>
    </source>
</reference>
<sequence>MSGKSNYPEQFRKDAVELVRSSDRPLRQVARELGVNHETLRNWVHAADRAQTAPPVGGVSADERQELRDLRKRVAELELEKEILRKAAAYFAKEMGR</sequence>
<keyword evidence="3" id="KW-1185">Reference proteome</keyword>
<protein>
    <submittedName>
        <fullName evidence="2">Transposase</fullName>
    </submittedName>
</protein>
<evidence type="ECO:0000256" key="1">
    <source>
        <dbReference type="SAM" id="Coils"/>
    </source>
</evidence>
<evidence type="ECO:0000313" key="2">
    <source>
        <dbReference type="EMBL" id="ROP41878.1"/>
    </source>
</evidence>
<organism evidence="2 3">
    <name type="scientific">Saccharothrix texasensis</name>
    <dbReference type="NCBI Taxonomy" id="103734"/>
    <lineage>
        <taxon>Bacteria</taxon>
        <taxon>Bacillati</taxon>
        <taxon>Actinomycetota</taxon>
        <taxon>Actinomycetes</taxon>
        <taxon>Pseudonocardiales</taxon>
        <taxon>Pseudonocardiaceae</taxon>
        <taxon>Saccharothrix</taxon>
    </lineage>
</organism>
<evidence type="ECO:0000313" key="3">
    <source>
        <dbReference type="Proteomes" id="UP000268727"/>
    </source>
</evidence>
<dbReference type="PANTHER" id="PTHR33215:SF13">
    <property type="entry name" value="PROTEIN DISTAL ANTENNA"/>
    <property type="match status" value="1"/>
</dbReference>
<dbReference type="RefSeq" id="WP_170185322.1">
    <property type="nucleotide sequence ID" value="NZ_RJKM01000001.1"/>
</dbReference>
<dbReference type="PANTHER" id="PTHR33215">
    <property type="entry name" value="PROTEIN DISTAL ANTENNA"/>
    <property type="match status" value="1"/>
</dbReference>
<dbReference type="AlphaFoldDB" id="A0A3N1HH93"/>
<name>A0A3N1HH93_9PSEU</name>
<proteinExistence type="predicted"/>
<dbReference type="GO" id="GO:0003677">
    <property type="term" value="F:DNA binding"/>
    <property type="evidence" value="ECO:0007669"/>
    <property type="project" value="InterPro"/>
</dbReference>
<dbReference type="Pfam" id="PF01527">
    <property type="entry name" value="HTH_Tnp_1"/>
    <property type="match status" value="1"/>
</dbReference>
<dbReference type="GO" id="GO:0006313">
    <property type="term" value="P:DNA transposition"/>
    <property type="evidence" value="ECO:0007669"/>
    <property type="project" value="InterPro"/>
</dbReference>
<dbReference type="SUPFAM" id="SSF46689">
    <property type="entry name" value="Homeodomain-like"/>
    <property type="match status" value="1"/>
</dbReference>
<accession>A0A3N1HH93</accession>
<gene>
    <name evidence="2" type="ORF">EDD40_7350</name>
</gene>
<comment type="caution">
    <text evidence="2">The sequence shown here is derived from an EMBL/GenBank/DDBJ whole genome shotgun (WGS) entry which is preliminary data.</text>
</comment>